<dbReference type="PROSITE" id="PS51318">
    <property type="entry name" value="TAT"/>
    <property type="match status" value="1"/>
</dbReference>
<dbReference type="InterPro" id="IPR025510">
    <property type="entry name" value="DUF4397"/>
</dbReference>
<feature type="domain" description="DUF4397" evidence="2">
    <location>
        <begin position="35"/>
        <end position="161"/>
    </location>
</feature>
<feature type="region of interest" description="Disordered" evidence="1">
    <location>
        <begin position="247"/>
        <end position="272"/>
    </location>
</feature>
<dbReference type="AlphaFoldDB" id="A0A8J8CAU2"/>
<dbReference type="InterPro" id="IPR006311">
    <property type="entry name" value="TAT_signal"/>
</dbReference>
<protein>
    <submittedName>
        <fullName evidence="3">DUF4397 domain-containing protein</fullName>
    </submittedName>
</protein>
<comment type="caution">
    <text evidence="3">The sequence shown here is derived from an EMBL/GenBank/DDBJ whole genome shotgun (WGS) entry which is preliminary data.</text>
</comment>
<evidence type="ECO:0000256" key="1">
    <source>
        <dbReference type="SAM" id="MobiDB-lite"/>
    </source>
</evidence>
<evidence type="ECO:0000259" key="2">
    <source>
        <dbReference type="Pfam" id="PF14344"/>
    </source>
</evidence>
<reference evidence="3" key="1">
    <citation type="submission" date="2021-06" db="EMBL/GenBank/DDBJ databases">
        <title>Halomicroarcula sp. F24A a new haloarchaeum isolated from saline soil.</title>
        <authorList>
            <person name="Duran-Viseras A."/>
            <person name="Sanchez-Porro C."/>
            <person name="Ventosa A."/>
        </authorList>
    </citation>
    <scope>NUCLEOTIDE SEQUENCE</scope>
    <source>
        <strain evidence="3">F24A</strain>
    </source>
</reference>
<keyword evidence="4" id="KW-1185">Reference proteome</keyword>
<dbReference type="Proteomes" id="UP000783863">
    <property type="component" value="Unassembled WGS sequence"/>
</dbReference>
<dbReference type="Pfam" id="PF14344">
    <property type="entry name" value="DUF4397"/>
    <property type="match status" value="1"/>
</dbReference>
<name>A0A8J8CAU2_9EURY</name>
<organism evidence="3 4">
    <name type="scientific">Haloarcula salinisoli</name>
    <dbReference type="NCBI Taxonomy" id="2487746"/>
    <lineage>
        <taxon>Archaea</taxon>
        <taxon>Methanobacteriati</taxon>
        <taxon>Methanobacteriota</taxon>
        <taxon>Stenosarchaea group</taxon>
        <taxon>Halobacteria</taxon>
        <taxon>Halobacteriales</taxon>
        <taxon>Haloarculaceae</taxon>
        <taxon>Haloarcula</taxon>
    </lineage>
</organism>
<evidence type="ECO:0000313" key="3">
    <source>
        <dbReference type="EMBL" id="MBX0303538.1"/>
    </source>
</evidence>
<sequence length="272" mass="28482">MKPTRRGVLRSIGAGTAVLVVGSGTAAAQGDDGDAKVRVAHASPDAPNVDVFVDDEKVLADVPYTTVSGYLELPADTYEVTIAGASDAEDPDDAETVVFQEDVTFEGEDYTVAAIGELDPDVSDEEFRVAIYEDSLGVLDEDTGRVRIVHASPDAPAVDVRVVDDDGATVLTLAEDIEFGEAGENVEAEAGTYSVAVFPAGADEDLDEAVFGPTDVEVRDGEVLTVFAMGFITDDAEFELVTAYEEAAPFGRGDGEGRGPPEDAGRSDDADH</sequence>
<evidence type="ECO:0000313" key="4">
    <source>
        <dbReference type="Proteomes" id="UP000783863"/>
    </source>
</evidence>
<feature type="compositionally biased region" description="Basic and acidic residues" evidence="1">
    <location>
        <begin position="253"/>
        <end position="272"/>
    </location>
</feature>
<accession>A0A8J8CAU2</accession>
<gene>
    <name evidence="3" type="ORF">EGD98_07620</name>
</gene>
<dbReference type="RefSeq" id="WP_220587740.1">
    <property type="nucleotide sequence ID" value="NZ_RKLQ01000001.1"/>
</dbReference>
<dbReference type="EMBL" id="RKLQ01000001">
    <property type="protein sequence ID" value="MBX0303538.1"/>
    <property type="molecule type" value="Genomic_DNA"/>
</dbReference>
<proteinExistence type="predicted"/>